<organism evidence="2 3">
    <name type="scientific">[Emmonsia] crescens</name>
    <dbReference type="NCBI Taxonomy" id="73230"/>
    <lineage>
        <taxon>Eukaryota</taxon>
        <taxon>Fungi</taxon>
        <taxon>Dikarya</taxon>
        <taxon>Ascomycota</taxon>
        <taxon>Pezizomycotina</taxon>
        <taxon>Eurotiomycetes</taxon>
        <taxon>Eurotiomycetidae</taxon>
        <taxon>Onygenales</taxon>
        <taxon>Ajellomycetaceae</taxon>
        <taxon>Emergomyces</taxon>
    </lineage>
</organism>
<proteinExistence type="predicted"/>
<dbReference type="EMBL" id="PDND01000063">
    <property type="protein sequence ID" value="PGH33434.1"/>
    <property type="molecule type" value="Genomic_DNA"/>
</dbReference>
<sequence>MTATCFGREYRTKPNPPASLSRQRLAVPRQVSNSQERIKFTPIEISAVQPSILFSAKKTKAQERSASDHSNMEYNQLSSADFELGLRLQSREWNNRWWFTARWLEITDPRIPSRARQIDTYATSVDDRVMLERYKHFQQYSEVKFRASKAKSV</sequence>
<evidence type="ECO:0000256" key="1">
    <source>
        <dbReference type="SAM" id="MobiDB-lite"/>
    </source>
</evidence>
<feature type="region of interest" description="Disordered" evidence="1">
    <location>
        <begin position="1"/>
        <end position="27"/>
    </location>
</feature>
<name>A0A2B7ZAH4_9EURO</name>
<reference evidence="2 3" key="1">
    <citation type="submission" date="2017-10" db="EMBL/GenBank/DDBJ databases">
        <title>Comparative genomics in systemic dimorphic fungi from Ajellomycetaceae.</title>
        <authorList>
            <person name="Munoz J.F."/>
            <person name="Mcewen J.G."/>
            <person name="Clay O.K."/>
            <person name="Cuomo C.A."/>
        </authorList>
    </citation>
    <scope>NUCLEOTIDE SEQUENCE [LARGE SCALE GENOMIC DNA]</scope>
    <source>
        <strain evidence="2 3">UAMH4076</strain>
    </source>
</reference>
<dbReference type="Proteomes" id="UP000226031">
    <property type="component" value="Unassembled WGS sequence"/>
</dbReference>
<evidence type="ECO:0000313" key="2">
    <source>
        <dbReference type="EMBL" id="PGH33434.1"/>
    </source>
</evidence>
<keyword evidence="3" id="KW-1185">Reference proteome</keyword>
<accession>A0A2B7ZAH4</accession>
<comment type="caution">
    <text evidence="2">The sequence shown here is derived from an EMBL/GenBank/DDBJ whole genome shotgun (WGS) entry which is preliminary data.</text>
</comment>
<protein>
    <submittedName>
        <fullName evidence="2">Uncharacterized protein</fullName>
    </submittedName>
</protein>
<dbReference type="AlphaFoldDB" id="A0A2B7ZAH4"/>
<gene>
    <name evidence="2" type="ORF">GX50_03741</name>
</gene>
<evidence type="ECO:0000313" key="3">
    <source>
        <dbReference type="Proteomes" id="UP000226031"/>
    </source>
</evidence>
<dbReference type="VEuPathDB" id="FungiDB:EMCG_00357"/>